<feature type="signal peptide" evidence="6">
    <location>
        <begin position="1"/>
        <end position="22"/>
    </location>
</feature>
<evidence type="ECO:0000256" key="1">
    <source>
        <dbReference type="ARBA" id="ARBA00010838"/>
    </source>
</evidence>
<feature type="chain" id="PRO_5023878754" description="Beta-glucosidase" evidence="6">
    <location>
        <begin position="23"/>
        <end position="487"/>
    </location>
</feature>
<feature type="region of interest" description="Disordered" evidence="5">
    <location>
        <begin position="452"/>
        <end position="487"/>
    </location>
</feature>
<evidence type="ECO:0000313" key="8">
    <source>
        <dbReference type="Proteomes" id="UP000325577"/>
    </source>
</evidence>
<evidence type="ECO:0000313" key="7">
    <source>
        <dbReference type="EMBL" id="KAA8549578.1"/>
    </source>
</evidence>
<organism evidence="7 8">
    <name type="scientific">Nyssa sinensis</name>
    <dbReference type="NCBI Taxonomy" id="561372"/>
    <lineage>
        <taxon>Eukaryota</taxon>
        <taxon>Viridiplantae</taxon>
        <taxon>Streptophyta</taxon>
        <taxon>Embryophyta</taxon>
        <taxon>Tracheophyta</taxon>
        <taxon>Spermatophyta</taxon>
        <taxon>Magnoliopsida</taxon>
        <taxon>eudicotyledons</taxon>
        <taxon>Gunneridae</taxon>
        <taxon>Pentapetalae</taxon>
        <taxon>asterids</taxon>
        <taxon>Cornales</taxon>
        <taxon>Nyssaceae</taxon>
        <taxon>Nyssa</taxon>
    </lineage>
</organism>
<comment type="similarity">
    <text evidence="1 4">Belongs to the glycosyl hydrolase 1 family.</text>
</comment>
<proteinExistence type="inferred from homology"/>
<reference evidence="7 8" key="1">
    <citation type="submission" date="2019-09" db="EMBL/GenBank/DDBJ databases">
        <title>A chromosome-level genome assembly of the Chinese tupelo Nyssa sinensis.</title>
        <authorList>
            <person name="Yang X."/>
            <person name="Kang M."/>
            <person name="Yang Y."/>
            <person name="Xiong H."/>
            <person name="Wang M."/>
            <person name="Zhang Z."/>
            <person name="Wang Z."/>
            <person name="Wu H."/>
            <person name="Ma T."/>
            <person name="Liu J."/>
            <person name="Xi Z."/>
        </authorList>
    </citation>
    <scope>NUCLEOTIDE SEQUENCE [LARGE SCALE GENOMIC DNA]</scope>
    <source>
        <strain evidence="7">J267</strain>
        <tissue evidence="7">Leaf</tissue>
    </source>
</reference>
<gene>
    <name evidence="7" type="ORF">F0562_001404</name>
</gene>
<evidence type="ECO:0008006" key="9">
    <source>
        <dbReference type="Google" id="ProtNLM"/>
    </source>
</evidence>
<sequence>MGFQGFLLFSLLVLANSLTVLANSLTSSEAISIKEGISVLNRTSFPEGFAFGAATSAYQNEGAWNTSGRGPSIWDTFTHRYPEKILDRSNGDVAVDCYHKYKEDVQLIKKLNLDSYRFSISWPRLLPHITPFVTIFHWDLPQTLEDEYGGFRSPRIVQGGYATGALAPGRCSAWMNPNCTGGDSGREPYMVTHNQLLAHAAAVKLYKEKYQKSQKGQIGITLVTRWMRAFTDTSLDYRASRRALDFFFGWFMGPLTTGDYPLTMRAIVRDRLPKFSPAEARMVMGSYDFLGLNYYTTNYAAHAPRPSRVNQSYTTDSWVNLTTRIDEFNNATIPVTEATRDWHRIQYYHDHLDNLRKAISIDGVRVKGYFAWSLMDNFEWYAGYTVRFEIIPLIPFEVYRGTQQVRFPYLKGQNTGKEEVISSFNVAVAKKASRRCWNTPARDYISSSELSMAKGPKDEGEFWKATQGGTKEWEEENIISSPRVKDT</sequence>
<keyword evidence="8" id="KW-1185">Reference proteome</keyword>
<evidence type="ECO:0000256" key="5">
    <source>
        <dbReference type="SAM" id="MobiDB-lite"/>
    </source>
</evidence>
<dbReference type="AlphaFoldDB" id="A0A5J5C2Q3"/>
<evidence type="ECO:0000256" key="6">
    <source>
        <dbReference type="SAM" id="SignalP"/>
    </source>
</evidence>
<keyword evidence="6" id="KW-0732">Signal</keyword>
<dbReference type="OrthoDB" id="65569at2759"/>
<dbReference type="Proteomes" id="UP000325577">
    <property type="component" value="Linkage Group LG0"/>
</dbReference>
<dbReference type="InterPro" id="IPR001360">
    <property type="entry name" value="Glyco_hydro_1"/>
</dbReference>
<dbReference type="EMBL" id="CM018031">
    <property type="protein sequence ID" value="KAA8549578.1"/>
    <property type="molecule type" value="Genomic_DNA"/>
</dbReference>
<evidence type="ECO:0000256" key="2">
    <source>
        <dbReference type="ARBA" id="ARBA00022801"/>
    </source>
</evidence>
<dbReference type="GO" id="GO:0008422">
    <property type="term" value="F:beta-glucosidase activity"/>
    <property type="evidence" value="ECO:0007669"/>
    <property type="project" value="TreeGrafter"/>
</dbReference>
<dbReference type="GO" id="GO:0005975">
    <property type="term" value="P:carbohydrate metabolic process"/>
    <property type="evidence" value="ECO:0007669"/>
    <property type="project" value="InterPro"/>
</dbReference>
<name>A0A5J5C2Q3_9ASTE</name>
<dbReference type="Gene3D" id="3.20.20.80">
    <property type="entry name" value="Glycosidases"/>
    <property type="match status" value="3"/>
</dbReference>
<evidence type="ECO:0000256" key="3">
    <source>
        <dbReference type="ARBA" id="ARBA00023295"/>
    </source>
</evidence>
<dbReference type="PRINTS" id="PR00131">
    <property type="entry name" value="GLHYDRLASE1"/>
</dbReference>
<dbReference type="PROSITE" id="PS00653">
    <property type="entry name" value="GLYCOSYL_HYDROL_F1_2"/>
    <property type="match status" value="1"/>
</dbReference>
<dbReference type="PANTHER" id="PTHR10353">
    <property type="entry name" value="GLYCOSYL HYDROLASE"/>
    <property type="match status" value="1"/>
</dbReference>
<dbReference type="SUPFAM" id="SSF51445">
    <property type="entry name" value="(Trans)glycosidases"/>
    <property type="match status" value="1"/>
</dbReference>
<dbReference type="InterPro" id="IPR033132">
    <property type="entry name" value="GH_1_N_CS"/>
</dbReference>
<dbReference type="PANTHER" id="PTHR10353:SF137">
    <property type="entry name" value="MYROSINASE 3-RELATED"/>
    <property type="match status" value="1"/>
</dbReference>
<dbReference type="InterPro" id="IPR017853">
    <property type="entry name" value="GH"/>
</dbReference>
<evidence type="ECO:0000256" key="4">
    <source>
        <dbReference type="RuleBase" id="RU003690"/>
    </source>
</evidence>
<dbReference type="Pfam" id="PF00232">
    <property type="entry name" value="Glyco_hydro_1"/>
    <property type="match status" value="3"/>
</dbReference>
<keyword evidence="3" id="KW-0326">Glycosidase</keyword>
<accession>A0A5J5C2Q3</accession>
<protein>
    <recommendedName>
        <fullName evidence="9">Beta-glucosidase</fullName>
    </recommendedName>
</protein>
<keyword evidence="2" id="KW-0378">Hydrolase</keyword>